<dbReference type="EMBL" id="FWXT01000003">
    <property type="protein sequence ID" value="SMC96294.1"/>
    <property type="molecule type" value="Genomic_DNA"/>
</dbReference>
<evidence type="ECO:0000259" key="3">
    <source>
        <dbReference type="PROSITE" id="PS50930"/>
    </source>
</evidence>
<evidence type="ECO:0000313" key="4">
    <source>
        <dbReference type="EMBL" id="SMC96294.1"/>
    </source>
</evidence>
<dbReference type="Pfam" id="PF00072">
    <property type="entry name" value="Response_reg"/>
    <property type="match status" value="1"/>
</dbReference>
<protein>
    <submittedName>
        <fullName evidence="4">Two component transcriptional regulator, LytTR family</fullName>
    </submittedName>
</protein>
<evidence type="ECO:0000259" key="2">
    <source>
        <dbReference type="PROSITE" id="PS50110"/>
    </source>
</evidence>
<gene>
    <name evidence="4" type="ORF">SAMN04488524_3754</name>
</gene>
<organism evidence="4 5">
    <name type="scientific">Pedobacter africanus</name>
    <dbReference type="NCBI Taxonomy" id="151894"/>
    <lineage>
        <taxon>Bacteria</taxon>
        <taxon>Pseudomonadati</taxon>
        <taxon>Bacteroidota</taxon>
        <taxon>Sphingobacteriia</taxon>
        <taxon>Sphingobacteriales</taxon>
        <taxon>Sphingobacteriaceae</taxon>
        <taxon>Pedobacter</taxon>
    </lineage>
</organism>
<dbReference type="GO" id="GO:0000156">
    <property type="term" value="F:phosphorelay response regulator activity"/>
    <property type="evidence" value="ECO:0007669"/>
    <property type="project" value="InterPro"/>
</dbReference>
<reference evidence="5" key="1">
    <citation type="submission" date="2017-04" db="EMBL/GenBank/DDBJ databases">
        <authorList>
            <person name="Varghese N."/>
            <person name="Submissions S."/>
        </authorList>
    </citation>
    <scope>NUCLEOTIDE SEQUENCE [LARGE SCALE GENOMIC DNA]</scope>
    <source>
        <strain evidence="5">DSM 12126</strain>
    </source>
</reference>
<name>A0A1W2DG85_9SPHI</name>
<sequence>MVLNCIIVDDSKPCINLLSSHLIEFKAYVQLIKTYSDPLTALAEIQQNDIPDIAFIGILKGQISGIQLAKLLMNKIKYLIIIAYDLSYVLDAFDVNARGYLIKPILKQKLWETIMKIVEKEKRKLEDVRRNEYFFIKSNISEVTKIYVNDIIAVQGASNYVQIHTLDQKNYITYAKMLDYEHKLSSLGDFIRVNKSFIISTSAIKQIQKRKILLNNGLQIPIGNTYKNRIKELLNIIKL</sequence>
<dbReference type="Proteomes" id="UP000192756">
    <property type="component" value="Unassembled WGS sequence"/>
</dbReference>
<dbReference type="InterPro" id="IPR007492">
    <property type="entry name" value="LytTR_DNA-bd_dom"/>
</dbReference>
<dbReference type="Gene3D" id="2.40.50.1020">
    <property type="entry name" value="LytTr DNA-binding domain"/>
    <property type="match status" value="1"/>
</dbReference>
<dbReference type="PROSITE" id="PS50110">
    <property type="entry name" value="RESPONSE_REGULATORY"/>
    <property type="match status" value="1"/>
</dbReference>
<dbReference type="InterPro" id="IPR001789">
    <property type="entry name" value="Sig_transdc_resp-reg_receiver"/>
</dbReference>
<dbReference type="Pfam" id="PF04397">
    <property type="entry name" value="LytTR"/>
    <property type="match status" value="1"/>
</dbReference>
<feature type="domain" description="HTH LytTR-type" evidence="3">
    <location>
        <begin position="136"/>
        <end position="236"/>
    </location>
</feature>
<accession>A0A1W2DG85</accession>
<proteinExistence type="predicted"/>
<dbReference type="SMART" id="SM00850">
    <property type="entry name" value="LytTR"/>
    <property type="match status" value="1"/>
</dbReference>
<dbReference type="InterPro" id="IPR011006">
    <property type="entry name" value="CheY-like_superfamily"/>
</dbReference>
<dbReference type="InterPro" id="IPR046947">
    <property type="entry name" value="LytR-like"/>
</dbReference>
<comment type="caution">
    <text evidence="1">Lacks conserved residue(s) required for the propagation of feature annotation.</text>
</comment>
<evidence type="ECO:0000313" key="5">
    <source>
        <dbReference type="Proteomes" id="UP000192756"/>
    </source>
</evidence>
<dbReference type="AlphaFoldDB" id="A0A1W2DG85"/>
<dbReference type="STRING" id="151894.SAMN04488524_3754"/>
<dbReference type="OrthoDB" id="1646880at2"/>
<dbReference type="SUPFAM" id="SSF52172">
    <property type="entry name" value="CheY-like"/>
    <property type="match status" value="1"/>
</dbReference>
<dbReference type="SMART" id="SM00448">
    <property type="entry name" value="REC"/>
    <property type="match status" value="1"/>
</dbReference>
<feature type="domain" description="Response regulatory" evidence="2">
    <location>
        <begin position="4"/>
        <end position="118"/>
    </location>
</feature>
<dbReference type="RefSeq" id="WP_084240536.1">
    <property type="nucleotide sequence ID" value="NZ_FWXT01000003.1"/>
</dbReference>
<dbReference type="PANTHER" id="PTHR37299">
    <property type="entry name" value="TRANSCRIPTIONAL REGULATOR-RELATED"/>
    <property type="match status" value="1"/>
</dbReference>
<dbReference type="Gene3D" id="3.40.50.2300">
    <property type="match status" value="1"/>
</dbReference>
<dbReference type="GO" id="GO:0003677">
    <property type="term" value="F:DNA binding"/>
    <property type="evidence" value="ECO:0007669"/>
    <property type="project" value="InterPro"/>
</dbReference>
<evidence type="ECO:0000256" key="1">
    <source>
        <dbReference type="PROSITE-ProRule" id="PRU00169"/>
    </source>
</evidence>
<dbReference type="PROSITE" id="PS50930">
    <property type="entry name" value="HTH_LYTTR"/>
    <property type="match status" value="1"/>
</dbReference>
<dbReference type="PANTHER" id="PTHR37299:SF1">
    <property type="entry name" value="STAGE 0 SPORULATION PROTEIN A HOMOLOG"/>
    <property type="match status" value="1"/>
</dbReference>
<keyword evidence="5" id="KW-1185">Reference proteome</keyword>